<evidence type="ECO:0000313" key="7">
    <source>
        <dbReference type="EMBL" id="RLP73816.1"/>
    </source>
</evidence>
<sequence length="362" mass="38163">MPGLFDPIALRSLSVRNRLWIAPMCQYSVFAEDGVPTDWHLVHLGGFAKGGAGVVFAEATAVSPEGRISPFDTGIWTDEQAAAWSRITAFLRSQGAVAGIQLGHAGRKGSTYPAWGTDERGSVPLEERGWKTVGPTAEPFGEFAAPAALDDRGIDAVVDDFTSAARRSVSAGFEVVEIHAAHGYLLHQFLSPLVNTRTDAHGGSLGNRARLLLRVVESVRAEIGETVLAVRFSATDWADGGWNESETATVARWAADAGADFFDISTGGAVPGVDIPLSPGYQVRFATHVRDTAAVTVSAVGLITDPVEADRIVSSGQADVVMVGREALRDPHFALRAAAALDVPAATPGQYLRAPFPAVVPA</sequence>
<accession>A0A3L7A0K1</accession>
<dbReference type="EMBL" id="RCUV01000001">
    <property type="protein sequence ID" value="RLP73816.1"/>
    <property type="molecule type" value="Genomic_DNA"/>
</dbReference>
<dbReference type="AlphaFoldDB" id="A0A3L7A0K1"/>
<protein>
    <submittedName>
        <fullName evidence="7">NADH:flavin oxidoreductase/NADH oxidase</fullName>
    </submittedName>
</protein>
<name>A0A3L7A0K1_9MICO</name>
<evidence type="ECO:0000256" key="4">
    <source>
        <dbReference type="ARBA" id="ARBA00022857"/>
    </source>
</evidence>
<comment type="caution">
    <text evidence="7">The sequence shown here is derived from an EMBL/GenBank/DDBJ whole genome shotgun (WGS) entry which is preliminary data.</text>
</comment>
<dbReference type="RefSeq" id="WP_121671367.1">
    <property type="nucleotide sequence ID" value="NZ_BMXM01000002.1"/>
</dbReference>
<evidence type="ECO:0000256" key="3">
    <source>
        <dbReference type="ARBA" id="ARBA00022643"/>
    </source>
</evidence>
<dbReference type="OrthoDB" id="3169239at2"/>
<dbReference type="InterPro" id="IPR013785">
    <property type="entry name" value="Aldolase_TIM"/>
</dbReference>
<keyword evidence="2" id="KW-0285">Flavoprotein</keyword>
<feature type="domain" description="NADH:flavin oxidoreductase/NADH oxidase N-terminal" evidence="6">
    <location>
        <begin position="4"/>
        <end position="340"/>
    </location>
</feature>
<proteinExistence type="predicted"/>
<organism evidence="7 8">
    <name type="scientific">Mycetocola manganoxydans</name>
    <dbReference type="NCBI Taxonomy" id="699879"/>
    <lineage>
        <taxon>Bacteria</taxon>
        <taxon>Bacillati</taxon>
        <taxon>Actinomycetota</taxon>
        <taxon>Actinomycetes</taxon>
        <taxon>Micrococcales</taxon>
        <taxon>Microbacteriaceae</taxon>
        <taxon>Mycetocola</taxon>
    </lineage>
</organism>
<evidence type="ECO:0000256" key="5">
    <source>
        <dbReference type="ARBA" id="ARBA00023002"/>
    </source>
</evidence>
<dbReference type="Gene3D" id="3.20.20.70">
    <property type="entry name" value="Aldolase class I"/>
    <property type="match status" value="1"/>
</dbReference>
<dbReference type="Proteomes" id="UP000270299">
    <property type="component" value="Unassembled WGS sequence"/>
</dbReference>
<evidence type="ECO:0000313" key="8">
    <source>
        <dbReference type="Proteomes" id="UP000270299"/>
    </source>
</evidence>
<evidence type="ECO:0000259" key="6">
    <source>
        <dbReference type="Pfam" id="PF00724"/>
    </source>
</evidence>
<keyword evidence="5" id="KW-0560">Oxidoreductase</keyword>
<dbReference type="CDD" id="cd02932">
    <property type="entry name" value="OYE_YqiM_FMN"/>
    <property type="match status" value="1"/>
</dbReference>
<dbReference type="InterPro" id="IPR044152">
    <property type="entry name" value="YqjM-like"/>
</dbReference>
<dbReference type="GO" id="GO:0050661">
    <property type="term" value="F:NADP binding"/>
    <property type="evidence" value="ECO:0007669"/>
    <property type="project" value="InterPro"/>
</dbReference>
<dbReference type="SUPFAM" id="SSF51395">
    <property type="entry name" value="FMN-linked oxidoreductases"/>
    <property type="match status" value="1"/>
</dbReference>
<keyword evidence="8" id="KW-1185">Reference proteome</keyword>
<keyword evidence="4" id="KW-0521">NADP</keyword>
<dbReference type="GO" id="GO:0010181">
    <property type="term" value="F:FMN binding"/>
    <property type="evidence" value="ECO:0007669"/>
    <property type="project" value="InterPro"/>
</dbReference>
<comment type="cofactor">
    <cofactor evidence="1">
        <name>FMN</name>
        <dbReference type="ChEBI" id="CHEBI:58210"/>
    </cofactor>
</comment>
<dbReference type="PANTHER" id="PTHR43303">
    <property type="entry name" value="NADPH DEHYDROGENASE C23G7.10C-RELATED"/>
    <property type="match status" value="1"/>
</dbReference>
<evidence type="ECO:0000256" key="2">
    <source>
        <dbReference type="ARBA" id="ARBA00022630"/>
    </source>
</evidence>
<evidence type="ECO:0000256" key="1">
    <source>
        <dbReference type="ARBA" id="ARBA00001917"/>
    </source>
</evidence>
<keyword evidence="3" id="KW-0288">FMN</keyword>
<dbReference type="InterPro" id="IPR001155">
    <property type="entry name" value="OxRdtase_FMN_N"/>
</dbReference>
<reference evidence="7 8" key="1">
    <citation type="submission" date="2018-10" db="EMBL/GenBank/DDBJ databases">
        <authorList>
            <person name="Li J."/>
        </authorList>
    </citation>
    <scope>NUCLEOTIDE SEQUENCE [LARGE SCALE GENOMIC DNA]</scope>
    <source>
        <strain evidence="7 8">CCTCC AB209002</strain>
    </source>
</reference>
<dbReference type="PANTHER" id="PTHR43303:SF4">
    <property type="entry name" value="NADPH DEHYDROGENASE C23G7.10C-RELATED"/>
    <property type="match status" value="1"/>
</dbReference>
<dbReference type="GO" id="GO:0003959">
    <property type="term" value="F:NADPH dehydrogenase activity"/>
    <property type="evidence" value="ECO:0007669"/>
    <property type="project" value="InterPro"/>
</dbReference>
<gene>
    <name evidence="7" type="ORF">D9V29_00515</name>
</gene>
<dbReference type="Pfam" id="PF00724">
    <property type="entry name" value="Oxidored_FMN"/>
    <property type="match status" value="1"/>
</dbReference>